<accession>A0A645H9J7</accession>
<name>A0A645H9J7_9ZZZZ</name>
<comment type="caution">
    <text evidence="1">The sequence shown here is derived from an EMBL/GenBank/DDBJ whole genome shotgun (WGS) entry which is preliminary data.</text>
</comment>
<proteinExistence type="predicted"/>
<dbReference type="AlphaFoldDB" id="A0A645H9J7"/>
<protein>
    <submittedName>
        <fullName evidence="1">Uncharacterized protein</fullName>
    </submittedName>
</protein>
<sequence>MCHELLVDIRRNMQHAAIMLGQHHHVKLDVRHDAGRRKQTHIPRKKTVERKLLALVGERIDP</sequence>
<reference evidence="1" key="1">
    <citation type="submission" date="2019-08" db="EMBL/GenBank/DDBJ databases">
        <authorList>
            <person name="Kucharzyk K."/>
            <person name="Murdoch R.W."/>
            <person name="Higgins S."/>
            <person name="Loffler F."/>
        </authorList>
    </citation>
    <scope>NUCLEOTIDE SEQUENCE</scope>
</reference>
<gene>
    <name evidence="1" type="ORF">SDC9_182536</name>
</gene>
<dbReference type="EMBL" id="VSSQ01088387">
    <property type="protein sequence ID" value="MPN35042.1"/>
    <property type="molecule type" value="Genomic_DNA"/>
</dbReference>
<organism evidence="1">
    <name type="scientific">bioreactor metagenome</name>
    <dbReference type="NCBI Taxonomy" id="1076179"/>
    <lineage>
        <taxon>unclassified sequences</taxon>
        <taxon>metagenomes</taxon>
        <taxon>ecological metagenomes</taxon>
    </lineage>
</organism>
<evidence type="ECO:0000313" key="1">
    <source>
        <dbReference type="EMBL" id="MPN35042.1"/>
    </source>
</evidence>